<evidence type="ECO:0000313" key="2">
    <source>
        <dbReference type="Proteomes" id="UP000652761"/>
    </source>
</evidence>
<sequence>MNNQAKRMAVKNEIHQYKPDVVILCEMKLRSVKYALREWNKKEFGDINTILSSTRTALLEAQKQLANNPLDDTIHDHEKNCRTAYLNALEIEERFAKQKSKQQWLTLGDSNTKFFYAAIKARRIHNKIKHCKSRDGTILTSEEDICSHALSFYYELLNKAHDNIHPSLHVRSHLQEEDVAKLQNWSSSVDTRSSSVDTRDSSQKTCCASMGQCVDTRSSSVDTRGLPRTPFGLIWDSVSTLDQVVSTLEAFSENILSEVEEDHIFPSCSPLLQRSNLAAHDPNLLLTLP</sequence>
<gene>
    <name evidence="1" type="ORF">Taro_032990</name>
</gene>
<dbReference type="Proteomes" id="UP000652761">
    <property type="component" value="Unassembled WGS sequence"/>
</dbReference>
<name>A0A843VU38_COLES</name>
<dbReference type="OrthoDB" id="1749972at2759"/>
<reference evidence="1" key="1">
    <citation type="submission" date="2017-07" db="EMBL/GenBank/DDBJ databases">
        <title>Taro Niue Genome Assembly and Annotation.</title>
        <authorList>
            <person name="Atibalentja N."/>
            <person name="Keating K."/>
            <person name="Fields C.J."/>
        </authorList>
    </citation>
    <scope>NUCLEOTIDE SEQUENCE</scope>
    <source>
        <strain evidence="1">Niue_2</strain>
        <tissue evidence="1">Leaf</tissue>
    </source>
</reference>
<organism evidence="1 2">
    <name type="scientific">Colocasia esculenta</name>
    <name type="common">Wild taro</name>
    <name type="synonym">Arum esculentum</name>
    <dbReference type="NCBI Taxonomy" id="4460"/>
    <lineage>
        <taxon>Eukaryota</taxon>
        <taxon>Viridiplantae</taxon>
        <taxon>Streptophyta</taxon>
        <taxon>Embryophyta</taxon>
        <taxon>Tracheophyta</taxon>
        <taxon>Spermatophyta</taxon>
        <taxon>Magnoliopsida</taxon>
        <taxon>Liliopsida</taxon>
        <taxon>Araceae</taxon>
        <taxon>Aroideae</taxon>
        <taxon>Colocasieae</taxon>
        <taxon>Colocasia</taxon>
    </lineage>
</organism>
<proteinExistence type="predicted"/>
<comment type="caution">
    <text evidence="1">The sequence shown here is derived from an EMBL/GenBank/DDBJ whole genome shotgun (WGS) entry which is preliminary data.</text>
</comment>
<dbReference type="EMBL" id="NMUH01002482">
    <property type="protein sequence ID" value="MQM00259.1"/>
    <property type="molecule type" value="Genomic_DNA"/>
</dbReference>
<evidence type="ECO:0000313" key="1">
    <source>
        <dbReference type="EMBL" id="MQM00259.1"/>
    </source>
</evidence>
<accession>A0A843VU38</accession>
<dbReference type="AlphaFoldDB" id="A0A843VU38"/>
<keyword evidence="2" id="KW-1185">Reference proteome</keyword>
<protein>
    <submittedName>
        <fullName evidence="1">Uncharacterized protein</fullName>
    </submittedName>
</protein>